<keyword evidence="2" id="KW-1185">Reference proteome</keyword>
<proteinExistence type="predicted"/>
<organism evidence="1 2">
    <name type="scientific">Citrus sinensis</name>
    <name type="common">Sweet orange</name>
    <name type="synonym">Citrus aurantium var. sinensis</name>
    <dbReference type="NCBI Taxonomy" id="2711"/>
    <lineage>
        <taxon>Eukaryota</taxon>
        <taxon>Viridiplantae</taxon>
        <taxon>Streptophyta</taxon>
        <taxon>Embryophyta</taxon>
        <taxon>Tracheophyta</taxon>
        <taxon>Spermatophyta</taxon>
        <taxon>Magnoliopsida</taxon>
        <taxon>eudicotyledons</taxon>
        <taxon>Gunneridae</taxon>
        <taxon>Pentapetalae</taxon>
        <taxon>rosids</taxon>
        <taxon>malvids</taxon>
        <taxon>Sapindales</taxon>
        <taxon>Rutaceae</taxon>
        <taxon>Aurantioideae</taxon>
        <taxon>Citrus</taxon>
    </lineage>
</organism>
<name>A0ACB8N125_CITSI</name>
<accession>A0ACB8N125</accession>
<gene>
    <name evidence="1" type="ORF">KPL71_003882</name>
</gene>
<sequence>MLTPQAIHPGIVRPGVQADNFELKLVMFQMLQTVGQFNGLLSEDSHLHLKLFLEVSDAFKIAGASQEALRLRLFLFFFRDRARAWLNSLPPDYITTWNDLADKFLMKYFPPTKNAKLRNEIISFYQLENESLYDACERFKELFRRCPHHAFSGQNRPVQPPEFYQQNQEQRSINNDQLSSVEAFIKDYIVKNEAVVQSHAAYLRNLENQIGQLATVVSNRPQGSLPNNTENPRREGKEHCKVINLRSGKEVDSSVGIPNRRIESNQGQEDTQVEKKSQSSTFQNANQHNSATASAESYDPAPGGEEATAPTTTEPSRAKEKQYAQPAAAQQFRHPPLFPQRRSRSFDLLPFDPEIERTCRRLNKERREVLQEQQLIMADEALHGNEDARPLKDYVVPTVNGARSSITRPTVQANNFEIKLAIIQMIQTSVQFAGMPNDNPNDHIVNFLEICDTFKQNGVSDNAIRLRLFPFSLRDKAKECVNCQVGSPFASSSAEQAHYVANFQRQQNNPYSNTYNHGWRNHPNFSWNNTQNILAPPPGFQPQEKKSNLGDALTQLTTNMSQFMTKTETTFQNQAALIRNHEVQIGQIANLLSSRPQGSLPSNTETNPKEQVHAIIFRSGKQLEDLPKEAKKVDEKQAEDTTKVSKATSSEIPQPKPTALVKAYVPPIPFPQRLQKNNIDKQFLKFLDVFKKLHINIPFADALEQMPLYAKFMKEMLSNKRKLEEHETVMLTEDCTAILQNKLPPKLKDPGSFNIPCTIGNCYFDKALCDLGASINLMPFSVFKKLGRALIDAQEGKLILRVQSEQAIFNVYTPIKYPTELKECFQEDTMVIKMVKPFKDEHLSDPSDIYTIHKQSINEDASPHFRGKRPNCKKLSFYFKQLGVAECRPTTVTLQLADRSQVYPEGNIEDVLGKTLIDVQKGELTMRMNEQKVTFNVLDAMKSPDEIEDCNFISVVDFVIAERLHSCCNKEEINVVTFEELDNEDRGATNITWSGEKQPFRIDEQIQQRELTPDQQEFKVNGPRVKHYMGDDMNNLKNDRFLKDPC</sequence>
<comment type="caution">
    <text evidence="1">The sequence shown here is derived from an EMBL/GenBank/DDBJ whole genome shotgun (WGS) entry which is preliminary data.</text>
</comment>
<reference evidence="2" key="1">
    <citation type="journal article" date="2023" name="Hortic. Res.">
        <title>A chromosome-level phased genome enabling allele-level studies in sweet orange: a case study on citrus Huanglongbing tolerance.</title>
        <authorList>
            <person name="Wu B."/>
            <person name="Yu Q."/>
            <person name="Deng Z."/>
            <person name="Duan Y."/>
            <person name="Luo F."/>
            <person name="Gmitter F. Jr."/>
        </authorList>
    </citation>
    <scope>NUCLEOTIDE SEQUENCE [LARGE SCALE GENOMIC DNA]</scope>
    <source>
        <strain evidence="2">cv. Valencia</strain>
    </source>
</reference>
<dbReference type="Proteomes" id="UP000829398">
    <property type="component" value="Chromosome 2"/>
</dbReference>
<protein>
    <submittedName>
        <fullName evidence="1">Uncharacterized protein</fullName>
    </submittedName>
</protein>
<evidence type="ECO:0000313" key="2">
    <source>
        <dbReference type="Proteomes" id="UP000829398"/>
    </source>
</evidence>
<dbReference type="EMBL" id="CM039171">
    <property type="protein sequence ID" value="KAH9791823.1"/>
    <property type="molecule type" value="Genomic_DNA"/>
</dbReference>
<evidence type="ECO:0000313" key="1">
    <source>
        <dbReference type="EMBL" id="KAH9791823.1"/>
    </source>
</evidence>